<gene>
    <name evidence="10" type="ORF">KFE25_002359</name>
</gene>
<keyword evidence="5" id="KW-0677">Repeat</keyword>
<keyword evidence="4 8" id="KW-0812">Transmembrane</keyword>
<keyword evidence="3 9" id="KW-0813">Transport</keyword>
<dbReference type="Gene3D" id="1.50.40.10">
    <property type="entry name" value="Mitochondrial carrier domain"/>
    <property type="match status" value="1"/>
</dbReference>
<keyword evidence="6" id="KW-1133">Transmembrane helix</keyword>
<protein>
    <submittedName>
        <fullName evidence="10">Uncharacterized protein</fullName>
    </submittedName>
</protein>
<feature type="repeat" description="Solcar" evidence="8">
    <location>
        <begin position="107"/>
        <end position="194"/>
    </location>
</feature>
<reference evidence="10" key="1">
    <citation type="submission" date="2021-05" db="EMBL/GenBank/DDBJ databases">
        <title>The genome of the haptophyte Pavlova lutheri (Diacronema luteri, Pavlovales) - a model for lipid biosynthesis in eukaryotic algae.</title>
        <authorList>
            <person name="Hulatt C.J."/>
            <person name="Posewitz M.C."/>
        </authorList>
    </citation>
    <scope>NUCLEOTIDE SEQUENCE</scope>
    <source>
        <strain evidence="10">NIVA-4/92</strain>
    </source>
</reference>
<feature type="repeat" description="Solcar" evidence="8">
    <location>
        <begin position="10"/>
        <end position="92"/>
    </location>
</feature>
<evidence type="ECO:0000256" key="7">
    <source>
        <dbReference type="ARBA" id="ARBA00023136"/>
    </source>
</evidence>
<dbReference type="Proteomes" id="UP000751190">
    <property type="component" value="Unassembled WGS sequence"/>
</dbReference>
<dbReference type="InterPro" id="IPR050391">
    <property type="entry name" value="Mito_Metabolite_Transporter"/>
</dbReference>
<dbReference type="InterPro" id="IPR023395">
    <property type="entry name" value="MCP_dom_sf"/>
</dbReference>
<evidence type="ECO:0000256" key="1">
    <source>
        <dbReference type="ARBA" id="ARBA00004141"/>
    </source>
</evidence>
<evidence type="ECO:0000256" key="9">
    <source>
        <dbReference type="RuleBase" id="RU000488"/>
    </source>
</evidence>
<dbReference type="AlphaFoldDB" id="A0A8J5XLL0"/>
<keyword evidence="7 8" id="KW-0472">Membrane</keyword>
<evidence type="ECO:0000256" key="2">
    <source>
        <dbReference type="ARBA" id="ARBA00006375"/>
    </source>
</evidence>
<feature type="repeat" description="Solcar" evidence="8">
    <location>
        <begin position="210"/>
        <end position="295"/>
    </location>
</feature>
<dbReference type="PROSITE" id="PS50920">
    <property type="entry name" value="SOLCAR"/>
    <property type="match status" value="3"/>
</dbReference>
<evidence type="ECO:0000313" key="11">
    <source>
        <dbReference type="Proteomes" id="UP000751190"/>
    </source>
</evidence>
<evidence type="ECO:0000256" key="5">
    <source>
        <dbReference type="ARBA" id="ARBA00022737"/>
    </source>
</evidence>
<evidence type="ECO:0000256" key="8">
    <source>
        <dbReference type="PROSITE-ProRule" id="PRU00282"/>
    </source>
</evidence>
<evidence type="ECO:0000256" key="4">
    <source>
        <dbReference type="ARBA" id="ARBA00022692"/>
    </source>
</evidence>
<keyword evidence="11" id="KW-1185">Reference proteome</keyword>
<comment type="subcellular location">
    <subcellularLocation>
        <location evidence="1">Membrane</location>
        <topology evidence="1">Multi-pass membrane protein</topology>
    </subcellularLocation>
</comment>
<organism evidence="10 11">
    <name type="scientific">Diacronema lutheri</name>
    <name type="common">Unicellular marine alga</name>
    <name type="synonym">Monochrysis lutheri</name>
    <dbReference type="NCBI Taxonomy" id="2081491"/>
    <lineage>
        <taxon>Eukaryota</taxon>
        <taxon>Haptista</taxon>
        <taxon>Haptophyta</taxon>
        <taxon>Pavlovophyceae</taxon>
        <taxon>Pavlovales</taxon>
        <taxon>Pavlovaceae</taxon>
        <taxon>Diacronema</taxon>
    </lineage>
</organism>
<dbReference type="InterPro" id="IPR018108">
    <property type="entry name" value="MCP_transmembrane"/>
</dbReference>
<dbReference type="EMBL" id="JAGTXO010000027">
    <property type="protein sequence ID" value="KAG8461170.1"/>
    <property type="molecule type" value="Genomic_DNA"/>
</dbReference>
<comment type="caution">
    <text evidence="10">The sequence shown here is derived from an EMBL/GenBank/DDBJ whole genome shotgun (WGS) entry which is preliminary data.</text>
</comment>
<dbReference type="SUPFAM" id="SSF103506">
    <property type="entry name" value="Mitochondrial carrier"/>
    <property type="match status" value="1"/>
</dbReference>
<comment type="similarity">
    <text evidence="2 9">Belongs to the mitochondrial carrier (TC 2.A.29) family.</text>
</comment>
<accession>A0A8J5XLL0</accession>
<name>A0A8J5XLL0_DIALT</name>
<dbReference type="PANTHER" id="PTHR45618">
    <property type="entry name" value="MITOCHONDRIAL DICARBOXYLATE CARRIER-RELATED"/>
    <property type="match status" value="1"/>
</dbReference>
<evidence type="ECO:0000256" key="6">
    <source>
        <dbReference type="ARBA" id="ARBA00022989"/>
    </source>
</evidence>
<proteinExistence type="inferred from homology"/>
<dbReference type="Pfam" id="PF00153">
    <property type="entry name" value="Mito_carr"/>
    <property type="match status" value="3"/>
</dbReference>
<dbReference type="OMA" id="IMPALNW"/>
<dbReference type="OrthoDB" id="756301at2759"/>
<evidence type="ECO:0000313" key="10">
    <source>
        <dbReference type="EMBL" id="KAG8461170.1"/>
    </source>
</evidence>
<dbReference type="GO" id="GO:0016020">
    <property type="term" value="C:membrane"/>
    <property type="evidence" value="ECO:0007669"/>
    <property type="project" value="UniProtKB-SubCell"/>
</dbReference>
<evidence type="ECO:0000256" key="3">
    <source>
        <dbReference type="ARBA" id="ARBA00022448"/>
    </source>
</evidence>
<sequence length="301" mass="32105">MVMDARQQTINIGLAGMGGVVAQFATHPCETTMVRQQLAGSLKDGGSLLSMSAQIVRTEGVPMLWRGFGAAAVREILYSSLRFGLYEPIKTLIGADASHYGGDARLVPFWKKFAAGCAAGAVGSAIASPTDLLKTRMQRDMSLPPRPTLFFIRQILAEPPGFPLNLYLGVGATITRAAVLGGTKMAVYDHCKVGMKHTLGLSEARSWAEKVLVVQLGASVLTGLAVTTTSSPFTNARTFIMTAPPGSYPSMAHCLAAIVRQKGVLGLYAGFGAQWARFGPYAIIQFIAWEKLRELCGIPPI</sequence>